<keyword evidence="1" id="KW-0812">Transmembrane</keyword>
<gene>
    <name evidence="2" type="ORF">SanaruYs_10490</name>
</gene>
<accession>A0A401U7G0</accession>
<sequence length="129" mass="14884">MIFFKKILRWALIIFLVGFTALYTFYYFAVFEEGVMAGRVLSITERGMFFKTYEGKLSVESFGSLKGVSPIAETRDFSVESDETTVIKDLESAAAAGERVNLRFIRRYRTFPWRGETKYFVIGVEKTKP</sequence>
<keyword evidence="3" id="KW-1185">Reference proteome</keyword>
<comment type="caution">
    <text evidence="2">The sequence shown here is derived from an EMBL/GenBank/DDBJ whole genome shotgun (WGS) entry which is preliminary data.</text>
</comment>
<dbReference type="RefSeq" id="WP_127121491.1">
    <property type="nucleotide sequence ID" value="NZ_BHXQ01000002.1"/>
</dbReference>
<proteinExistence type="predicted"/>
<dbReference type="EMBL" id="BHXQ01000002">
    <property type="protein sequence ID" value="GCC50831.1"/>
    <property type="molecule type" value="Genomic_DNA"/>
</dbReference>
<keyword evidence="1" id="KW-0472">Membrane</keyword>
<name>A0A401U7G0_9BACT</name>
<evidence type="ECO:0000313" key="3">
    <source>
        <dbReference type="Proteomes" id="UP000288227"/>
    </source>
</evidence>
<evidence type="ECO:0000256" key="1">
    <source>
        <dbReference type="SAM" id="Phobius"/>
    </source>
</evidence>
<keyword evidence="1" id="KW-1133">Transmembrane helix</keyword>
<evidence type="ECO:0000313" key="2">
    <source>
        <dbReference type="EMBL" id="GCC50831.1"/>
    </source>
</evidence>
<reference evidence="2 3" key="1">
    <citation type="submission" date="2018-11" db="EMBL/GenBank/DDBJ databases">
        <title>Chryseotalea sanarue gen. nov., sp., nov., a member of the family Cytophagaceae, isolated from a brackish lake in Hamamatsu Japan.</title>
        <authorList>
            <person name="Maejima Y."/>
            <person name="Iino T."/>
            <person name="Muraguchi Y."/>
            <person name="Fukuda K."/>
            <person name="Ohkuma M."/>
            <person name="Moriuchi R."/>
            <person name="Dohra H."/>
            <person name="Kimbara K."/>
            <person name="Shintani M."/>
        </authorList>
    </citation>
    <scope>NUCLEOTIDE SEQUENCE [LARGE SCALE GENOMIC DNA]</scope>
    <source>
        <strain evidence="2 3">Ys</strain>
    </source>
</reference>
<dbReference type="Proteomes" id="UP000288227">
    <property type="component" value="Unassembled WGS sequence"/>
</dbReference>
<feature type="transmembrane region" description="Helical" evidence="1">
    <location>
        <begin position="7"/>
        <end position="29"/>
    </location>
</feature>
<organism evidence="2 3">
    <name type="scientific">Chryseotalea sanaruensis</name>
    <dbReference type="NCBI Taxonomy" id="2482724"/>
    <lineage>
        <taxon>Bacteria</taxon>
        <taxon>Pseudomonadati</taxon>
        <taxon>Bacteroidota</taxon>
        <taxon>Cytophagia</taxon>
        <taxon>Cytophagales</taxon>
        <taxon>Chryseotaleaceae</taxon>
        <taxon>Chryseotalea</taxon>
    </lineage>
</organism>
<dbReference type="OrthoDB" id="9794557at2"/>
<dbReference type="AlphaFoldDB" id="A0A401U7G0"/>
<protein>
    <submittedName>
        <fullName evidence="2">6-phosphogluconate dehydrogenase</fullName>
    </submittedName>
</protein>